<dbReference type="PANTHER" id="PTHR40037">
    <property type="entry name" value="PHOSPHOESTERASE YJCG-RELATED"/>
    <property type="match status" value="1"/>
</dbReference>
<dbReference type="EMBL" id="JAZHYP010000004">
    <property type="protein sequence ID" value="MEN3324059.1"/>
    <property type="molecule type" value="Genomic_DNA"/>
</dbReference>
<protein>
    <submittedName>
        <fullName evidence="1">2'-5' RNA ligase family protein</fullName>
    </submittedName>
</protein>
<comment type="caution">
    <text evidence="1">The sequence shown here is derived from an EMBL/GenBank/DDBJ whole genome shotgun (WGS) entry which is preliminary data.</text>
</comment>
<keyword evidence="1" id="KW-0436">Ligase</keyword>
<dbReference type="Pfam" id="PF13563">
    <property type="entry name" value="2_5_RNA_ligase2"/>
    <property type="match status" value="1"/>
</dbReference>
<evidence type="ECO:0000313" key="2">
    <source>
        <dbReference type="Proteomes" id="UP001416393"/>
    </source>
</evidence>
<dbReference type="GO" id="GO:0016874">
    <property type="term" value="F:ligase activity"/>
    <property type="evidence" value="ECO:0007669"/>
    <property type="project" value="UniProtKB-KW"/>
</dbReference>
<keyword evidence="2" id="KW-1185">Reference proteome</keyword>
<proteinExistence type="predicted"/>
<dbReference type="InterPro" id="IPR009097">
    <property type="entry name" value="Cyclic_Pdiesterase"/>
</dbReference>
<reference evidence="1 2" key="1">
    <citation type="submission" date="2024-01" db="EMBL/GenBank/DDBJ databases">
        <title>Mariniflexile litorale sp. nov., isolated from the shallow sediments of the Sea of Japan.</title>
        <authorList>
            <person name="Romanenko L."/>
            <person name="Bystritskaya E."/>
            <person name="Isaeva M."/>
        </authorList>
    </citation>
    <scope>NUCLEOTIDE SEQUENCE [LARGE SCALE GENOMIC DNA]</scope>
    <source>
        <strain evidence="1 2">KCTC 32427</strain>
    </source>
</reference>
<dbReference type="SUPFAM" id="SSF55144">
    <property type="entry name" value="LigT-like"/>
    <property type="match status" value="1"/>
</dbReference>
<accession>A0ABV0AEY8</accession>
<dbReference type="PANTHER" id="PTHR40037:SF1">
    <property type="entry name" value="PHOSPHOESTERASE SAOUHSC_00951-RELATED"/>
    <property type="match status" value="1"/>
</dbReference>
<organism evidence="1 2">
    <name type="scientific">Mariniflexile soesokkakense</name>
    <dbReference type="NCBI Taxonomy" id="1343160"/>
    <lineage>
        <taxon>Bacteria</taxon>
        <taxon>Pseudomonadati</taxon>
        <taxon>Bacteroidota</taxon>
        <taxon>Flavobacteriia</taxon>
        <taxon>Flavobacteriales</taxon>
        <taxon>Flavobacteriaceae</taxon>
        <taxon>Mariniflexile</taxon>
    </lineage>
</organism>
<sequence>MSEIKIYNLRIVPPNPLYTEVNNFKSIFIDTFGKQPLSKSKPHITLAVFEMDVHYQEFLIKAFNQLSSIKQFKLNIQEFDIFDTSNVLVLKVPSTETIEYLQTQIKILWIRELHRKHSSLIIPTTPYITISKTNSKKMLYDSLDFFRRIDIPNKQIDVNHLVLVSRHKGRTWDWKHDIKLS</sequence>
<dbReference type="InterPro" id="IPR050580">
    <property type="entry name" value="2H_phosphoesterase_YjcG-like"/>
</dbReference>
<evidence type="ECO:0000313" key="1">
    <source>
        <dbReference type="EMBL" id="MEN3324059.1"/>
    </source>
</evidence>
<dbReference type="Gene3D" id="3.90.1140.10">
    <property type="entry name" value="Cyclic phosphodiesterase"/>
    <property type="match status" value="1"/>
</dbReference>
<name>A0ABV0AEY8_9FLAO</name>
<gene>
    <name evidence="1" type="ORF">VP395_09995</name>
</gene>
<dbReference type="RefSeq" id="WP_346241866.1">
    <property type="nucleotide sequence ID" value="NZ_JAZHYP010000004.1"/>
</dbReference>
<dbReference type="Proteomes" id="UP001416393">
    <property type="component" value="Unassembled WGS sequence"/>
</dbReference>